<keyword evidence="4" id="KW-1185">Reference proteome</keyword>
<comment type="caution">
    <text evidence="3">The sequence shown here is derived from an EMBL/GenBank/DDBJ whole genome shotgun (WGS) entry which is preliminary data.</text>
</comment>
<dbReference type="SUPFAM" id="SSF51430">
    <property type="entry name" value="NAD(P)-linked oxidoreductase"/>
    <property type="match status" value="1"/>
</dbReference>
<evidence type="ECO:0000313" key="3">
    <source>
        <dbReference type="EMBL" id="KAK8033823.1"/>
    </source>
</evidence>
<dbReference type="PANTHER" id="PTHR43364:SF4">
    <property type="entry name" value="NAD(P)-LINKED OXIDOREDUCTASE SUPERFAMILY PROTEIN"/>
    <property type="match status" value="1"/>
</dbReference>
<dbReference type="InterPro" id="IPR023210">
    <property type="entry name" value="NADP_OxRdtase_dom"/>
</dbReference>
<evidence type="ECO:0000259" key="2">
    <source>
        <dbReference type="Pfam" id="PF00248"/>
    </source>
</evidence>
<proteinExistence type="predicted"/>
<gene>
    <name evidence="3" type="ORF">PG991_003221</name>
</gene>
<dbReference type="InterPro" id="IPR050523">
    <property type="entry name" value="AKR_Detox_Biosynth"/>
</dbReference>
<protein>
    <recommendedName>
        <fullName evidence="2">NADP-dependent oxidoreductase domain-containing protein</fullName>
    </recommendedName>
</protein>
<evidence type="ECO:0000313" key="4">
    <source>
        <dbReference type="Proteomes" id="UP001396898"/>
    </source>
</evidence>
<keyword evidence="1" id="KW-0560">Oxidoreductase</keyword>
<dbReference type="Gene3D" id="3.20.20.100">
    <property type="entry name" value="NADP-dependent oxidoreductase domain"/>
    <property type="match status" value="1"/>
</dbReference>
<reference evidence="3 4" key="1">
    <citation type="submission" date="2023-01" db="EMBL/GenBank/DDBJ databases">
        <title>Analysis of 21 Apiospora genomes using comparative genomics revels a genus with tremendous synthesis potential of carbohydrate active enzymes and secondary metabolites.</title>
        <authorList>
            <person name="Sorensen T."/>
        </authorList>
    </citation>
    <scope>NUCLEOTIDE SEQUENCE [LARGE SCALE GENOMIC DNA]</scope>
    <source>
        <strain evidence="3 4">CBS 20057</strain>
    </source>
</reference>
<accession>A0ABR1SHK9</accession>
<evidence type="ECO:0000256" key="1">
    <source>
        <dbReference type="ARBA" id="ARBA00023002"/>
    </source>
</evidence>
<organism evidence="3 4">
    <name type="scientific">Apiospora marii</name>
    <dbReference type="NCBI Taxonomy" id="335849"/>
    <lineage>
        <taxon>Eukaryota</taxon>
        <taxon>Fungi</taxon>
        <taxon>Dikarya</taxon>
        <taxon>Ascomycota</taxon>
        <taxon>Pezizomycotina</taxon>
        <taxon>Sordariomycetes</taxon>
        <taxon>Xylariomycetidae</taxon>
        <taxon>Amphisphaeriales</taxon>
        <taxon>Apiosporaceae</taxon>
        <taxon>Apiospora</taxon>
    </lineage>
</organism>
<dbReference type="PANTHER" id="PTHR43364">
    <property type="entry name" value="NADH-SPECIFIC METHYLGLYOXAL REDUCTASE-RELATED"/>
    <property type="match status" value="1"/>
</dbReference>
<dbReference type="Pfam" id="PF00248">
    <property type="entry name" value="Aldo_ket_red"/>
    <property type="match status" value="1"/>
</dbReference>
<sequence>MAHPQIIFGTASLGFPNSAWQDAEAVSTLLQTLRDLGVTRLDAAARYPPNNPGQAEELLGDVKDAVGGDAFLVDTKIMTDVRNDGSGDLAKQAIEASAAASLQRLRRPEGVNILHIHRADPATPLEEQVQSFHEQVSRGHCKAWGVSNVPPVTLEKMLQLCDQHGWTKPVCYQGPYNMITRGMEEKLLPLLRTHNMVFNGFQSLAAGFLTGKLINNDHAGTRFGDDHPFGPLVRQMFGSEDLVGAMKTFDAGVKAHGLSSTEVAYRWIAYHSSLGETDGIIIGASRLEQAVETVSLIRKGPLPDAVISLAEGLWAAVLETRGGIL</sequence>
<name>A0ABR1SHK9_9PEZI</name>
<dbReference type="EMBL" id="JAQQWI010000006">
    <property type="protein sequence ID" value="KAK8033823.1"/>
    <property type="molecule type" value="Genomic_DNA"/>
</dbReference>
<feature type="domain" description="NADP-dependent oxidoreductase" evidence="2">
    <location>
        <begin position="6"/>
        <end position="312"/>
    </location>
</feature>
<dbReference type="InterPro" id="IPR036812">
    <property type="entry name" value="NAD(P)_OxRdtase_dom_sf"/>
</dbReference>
<dbReference type="Proteomes" id="UP001396898">
    <property type="component" value="Unassembled WGS sequence"/>
</dbReference>